<dbReference type="InterPro" id="IPR029411">
    <property type="entry name" value="RG-lyase_III"/>
</dbReference>
<proteinExistence type="predicted"/>
<sequence length="1013" mass="113394">MKFLLYIVASSMVGICFGQNTLFSIGVADGSSAEFGGAKEGINGYVKKLGDRDRLFMVGRDKTQDWTYILPGTKGTWAGMGYWSWRVNFAPFAFTLESAPTKPCALVIDVAKVHQDAPIVRLEVNGIAHDINVASLKNKKQLRFAIPVGQLKQGSNILRLHSYKGDWLEFDAVSFESEDPTLKLAAPRSFAVQQLSMAGKDRLNEKTQRTQALVIDVINMQQQPQTLDVWVDGKMVESHDFLQGRQSWDVPLPAVDTDTERSVIIKDKDGVVSGDLLVQKKSDLVRLSDEVNMLAGTTNSRWMITPGPAAPMCLMRISPENETARWKGGYDYQVESIAGFGHIHEWTMSGMMTMPHHGKMFVKQGSRFDPDSGWRSRINPKEAVAEVGKYSVTLQDTGIKAEMGATKRSSLERYTYPKAVDPRIICALQTGVDEYKTYINEVHVEQTSPYEIRGYSKQQNWGSGYPEKQDYIVHFVMQFDQPIKQLDGWKDGKLSTAVKTIDYKRSGKGLGDCGFSPVFDLPKGGVVNMRTGISLVDIEGAANNLKTEITEPFGWDLDKLVEESKQTWDDLLGRITLETKDATRRQRFYTSLYRSLSGRGICSDVDGRWRDASEKIQTAPKGLEMFSSDGVWGTHWNLNQLWNWVYPEISQTFMESQIQYFEKTGYTLKGPAGAEAIGVMLGSPELPLMAGAWTAGVRGSDPEKLWKAFYHQQTTPGKHLLYGGYAGNEHYSDYLKYGYVTSEGKGYGHYASSTLEYAYQDWATAQLAMALKRPAATIKMFSDRANNWKNAIHPASLKVRFKNRQGAWTDKTHCVEGSDTQLRWFVPQNTQGLMKYLGGSEKAVGILNSEFEASEAMNFMAPADQMGFIKVNHGNQTMMHSSYLFNAFGKPELTQKWVRSILNRYYGYTPYDAYLGDEDQGQMSAWLNLSSMGIFSIDGGVGADSMVEFVPPSFEKMEVKRPLGADWVITASEKVVNSGKARSVKINGKKAQGFRTKLSDLLLKEGSVKIEWE</sequence>
<feature type="domain" description="Glycosyl hydrolase family 92" evidence="1">
    <location>
        <begin position="541"/>
        <end position="993"/>
    </location>
</feature>
<dbReference type="InterPro" id="IPR005887">
    <property type="entry name" value="GH92_a_mannosidase_put"/>
</dbReference>
<evidence type="ECO:0000313" key="5">
    <source>
        <dbReference type="Proteomes" id="UP000557872"/>
    </source>
</evidence>
<dbReference type="PANTHER" id="PTHR12143:SF39">
    <property type="entry name" value="SECRETED PROTEIN"/>
    <property type="match status" value="1"/>
</dbReference>
<dbReference type="SUPFAM" id="SSF49785">
    <property type="entry name" value="Galactose-binding domain-like"/>
    <property type="match status" value="1"/>
</dbReference>
<dbReference type="InterPro" id="IPR008979">
    <property type="entry name" value="Galactose-bd-like_sf"/>
</dbReference>
<dbReference type="GO" id="GO:0005975">
    <property type="term" value="P:carbohydrate metabolic process"/>
    <property type="evidence" value="ECO:0007669"/>
    <property type="project" value="InterPro"/>
</dbReference>
<dbReference type="EMBL" id="JACBAZ010000001">
    <property type="protein sequence ID" value="NWK54523.1"/>
    <property type="molecule type" value="Genomic_DNA"/>
</dbReference>
<comment type="caution">
    <text evidence="4">The sequence shown here is derived from an EMBL/GenBank/DDBJ whole genome shotgun (WGS) entry which is preliminary data.</text>
</comment>
<keyword evidence="5" id="KW-1185">Reference proteome</keyword>
<evidence type="ECO:0000259" key="2">
    <source>
        <dbReference type="Pfam" id="PF14683"/>
    </source>
</evidence>
<name>A0A851GA84_9BACT</name>
<dbReference type="PANTHER" id="PTHR12143">
    <property type="entry name" value="PEPTIDE N-GLYCANASE PNGASE -RELATED"/>
    <property type="match status" value="1"/>
</dbReference>
<dbReference type="Pfam" id="PF17678">
    <property type="entry name" value="Glyco_hydro_92N"/>
    <property type="match status" value="1"/>
</dbReference>
<dbReference type="InterPro" id="IPR014718">
    <property type="entry name" value="GH-type_carb-bd"/>
</dbReference>
<evidence type="ECO:0000259" key="1">
    <source>
        <dbReference type="Pfam" id="PF07971"/>
    </source>
</evidence>
<dbReference type="InterPro" id="IPR012939">
    <property type="entry name" value="Glyco_hydro_92"/>
</dbReference>
<dbReference type="Gene3D" id="3.30.2080.10">
    <property type="entry name" value="GH92 mannosidase domain"/>
    <property type="match status" value="1"/>
</dbReference>
<dbReference type="InterPro" id="IPR050883">
    <property type="entry name" value="PNGase"/>
</dbReference>
<accession>A0A851GA84</accession>
<dbReference type="Gene3D" id="1.20.1050.60">
    <property type="entry name" value="alpha-1,2-mannosidase"/>
    <property type="match status" value="1"/>
</dbReference>
<feature type="domain" description="Rhamnogalacturonan lyase" evidence="2">
    <location>
        <begin position="21"/>
        <end position="173"/>
    </location>
</feature>
<protein>
    <submittedName>
        <fullName evidence="4">Glycoside hydrolase family 92 protein</fullName>
    </submittedName>
</protein>
<dbReference type="InterPro" id="IPR008928">
    <property type="entry name" value="6-hairpin_glycosidase_sf"/>
</dbReference>
<dbReference type="Gene3D" id="2.70.98.10">
    <property type="match status" value="1"/>
</dbReference>
<dbReference type="Proteomes" id="UP000557872">
    <property type="component" value="Unassembled WGS sequence"/>
</dbReference>
<dbReference type="Pfam" id="PF07971">
    <property type="entry name" value="Glyco_hydro_92"/>
    <property type="match status" value="1"/>
</dbReference>
<dbReference type="GO" id="GO:0000224">
    <property type="term" value="F:peptide-N4-(N-acetyl-beta-glucosaminyl)asparagine amidase activity"/>
    <property type="evidence" value="ECO:0007669"/>
    <property type="project" value="TreeGrafter"/>
</dbReference>
<reference evidence="4 5" key="1">
    <citation type="submission" date="2020-07" db="EMBL/GenBank/DDBJ databases">
        <title>Roseicoccus Jingziensis gen. nov., sp. nov., isolated from coastal seawater.</title>
        <authorList>
            <person name="Feng X."/>
        </authorList>
    </citation>
    <scope>NUCLEOTIDE SEQUENCE [LARGE SCALE GENOMIC DNA]</scope>
    <source>
        <strain evidence="4 5">N1E253</strain>
    </source>
</reference>
<dbReference type="NCBIfam" id="TIGR01180">
    <property type="entry name" value="aman2_put"/>
    <property type="match status" value="1"/>
</dbReference>
<dbReference type="Pfam" id="PF14683">
    <property type="entry name" value="CBM-like"/>
    <property type="match status" value="1"/>
</dbReference>
<feature type="domain" description="Glycosyl hydrolase family 92 N-terminal" evidence="3">
    <location>
        <begin position="291"/>
        <end position="534"/>
    </location>
</feature>
<dbReference type="InterPro" id="IPR041371">
    <property type="entry name" value="GH92_N"/>
</dbReference>
<organism evidence="4 5">
    <name type="scientific">Oceaniferula marina</name>
    <dbReference type="NCBI Taxonomy" id="2748318"/>
    <lineage>
        <taxon>Bacteria</taxon>
        <taxon>Pseudomonadati</taxon>
        <taxon>Verrucomicrobiota</taxon>
        <taxon>Verrucomicrobiia</taxon>
        <taxon>Verrucomicrobiales</taxon>
        <taxon>Verrucomicrobiaceae</taxon>
        <taxon>Oceaniferula</taxon>
    </lineage>
</organism>
<gene>
    <name evidence="4" type="ORF">HW115_02800</name>
</gene>
<evidence type="ECO:0000313" key="4">
    <source>
        <dbReference type="EMBL" id="NWK54523.1"/>
    </source>
</evidence>
<dbReference type="GO" id="GO:0006516">
    <property type="term" value="P:glycoprotein catabolic process"/>
    <property type="evidence" value="ECO:0007669"/>
    <property type="project" value="TreeGrafter"/>
</dbReference>
<dbReference type="GO" id="GO:0030246">
    <property type="term" value="F:carbohydrate binding"/>
    <property type="evidence" value="ECO:0007669"/>
    <property type="project" value="InterPro"/>
</dbReference>
<dbReference type="Gene3D" id="1.20.1610.10">
    <property type="entry name" value="alpha-1,2-mannosidases domains"/>
    <property type="match status" value="1"/>
</dbReference>
<keyword evidence="4" id="KW-0378">Hydrolase</keyword>
<dbReference type="GO" id="GO:0005829">
    <property type="term" value="C:cytosol"/>
    <property type="evidence" value="ECO:0007669"/>
    <property type="project" value="TreeGrafter"/>
</dbReference>
<dbReference type="SUPFAM" id="SSF48208">
    <property type="entry name" value="Six-hairpin glycosidases"/>
    <property type="match status" value="1"/>
</dbReference>
<dbReference type="RefSeq" id="WP_178931045.1">
    <property type="nucleotide sequence ID" value="NZ_JACBAZ010000001.1"/>
</dbReference>
<evidence type="ECO:0000259" key="3">
    <source>
        <dbReference type="Pfam" id="PF17678"/>
    </source>
</evidence>
<dbReference type="AlphaFoldDB" id="A0A851GA84"/>